<evidence type="ECO:0000256" key="2">
    <source>
        <dbReference type="SAM" id="SignalP"/>
    </source>
</evidence>
<evidence type="ECO:0000313" key="4">
    <source>
        <dbReference type="Proteomes" id="UP000800092"/>
    </source>
</evidence>
<dbReference type="Proteomes" id="UP000800092">
    <property type="component" value="Unassembled WGS sequence"/>
</dbReference>
<name>A0A6A6H494_VIRVR</name>
<keyword evidence="2" id="KW-0732">Signal</keyword>
<dbReference type="AlphaFoldDB" id="A0A6A6H494"/>
<keyword evidence="4" id="KW-1185">Reference proteome</keyword>
<organism evidence="3 4">
    <name type="scientific">Viridothelium virens</name>
    <name type="common">Speckled blister lichen</name>
    <name type="synonym">Trypethelium virens</name>
    <dbReference type="NCBI Taxonomy" id="1048519"/>
    <lineage>
        <taxon>Eukaryota</taxon>
        <taxon>Fungi</taxon>
        <taxon>Dikarya</taxon>
        <taxon>Ascomycota</taxon>
        <taxon>Pezizomycotina</taxon>
        <taxon>Dothideomycetes</taxon>
        <taxon>Dothideomycetes incertae sedis</taxon>
        <taxon>Trypetheliales</taxon>
        <taxon>Trypetheliaceae</taxon>
        <taxon>Viridothelium</taxon>
    </lineage>
</organism>
<feature type="region of interest" description="Disordered" evidence="1">
    <location>
        <begin position="134"/>
        <end position="183"/>
    </location>
</feature>
<feature type="compositionally biased region" description="Basic and acidic residues" evidence="1">
    <location>
        <begin position="149"/>
        <end position="177"/>
    </location>
</feature>
<feature type="signal peptide" evidence="2">
    <location>
        <begin position="1"/>
        <end position="16"/>
    </location>
</feature>
<sequence>MLSRASLLAILSSAHSLPFNKTSIHVFPNEKNNQIFNHGEVDVICTNSTATSIVVFLFLNYLAHCATVNSYPGESVLISTLRKVLALSFPGSGVLIAVNSLVRSSRLYGSNAIGSAIRAGAVCMVTRNRSWRPTDGDVIDGVEIPDCSSPEKDDAEKDTSQEESREDQSPGRPENEASFHPPQRCENTGWETWYVSQPFEVHGAYQLPAGYSFTIVPSDAIAEVRNVDLNNGGSTVTRNSTPEPGSGSGRTTVSMAGIYSAAQAILGIVQALSSGATLYRARGSQISTYGYSAFGLTVAPYLVMSIFNFIGQLVSPSYPNVYMVRSPEMDEAIRRGGIFDGVIGHLCPLSHEIGNTARLCLTATSEAEVYNMVGFRQHLRDEAYSESDTVTPLARRHDDGGDVASEQVSLGKLNGEPYRKRRSLTVSQILHLPTLFFPSRPIPSEKNKMFRIPACSPFERQSNRMSSKWMQSWRSAFTSPPKHLTKSRLPTVSSEQATGLWKVLSPRARGGSEEDCGSIPDLLQSKALVDAAALAAIGPSTMYVGVSLAIVGALSGFEKNHSTRAQRAWTMS</sequence>
<accession>A0A6A6H494</accession>
<dbReference type="OrthoDB" id="5406607at2759"/>
<evidence type="ECO:0000256" key="1">
    <source>
        <dbReference type="SAM" id="MobiDB-lite"/>
    </source>
</evidence>
<evidence type="ECO:0000313" key="3">
    <source>
        <dbReference type="EMBL" id="KAF2232924.1"/>
    </source>
</evidence>
<reference evidence="3" key="1">
    <citation type="journal article" date="2020" name="Stud. Mycol.">
        <title>101 Dothideomycetes genomes: a test case for predicting lifestyles and emergence of pathogens.</title>
        <authorList>
            <person name="Haridas S."/>
            <person name="Albert R."/>
            <person name="Binder M."/>
            <person name="Bloem J."/>
            <person name="Labutti K."/>
            <person name="Salamov A."/>
            <person name="Andreopoulos B."/>
            <person name="Baker S."/>
            <person name="Barry K."/>
            <person name="Bills G."/>
            <person name="Bluhm B."/>
            <person name="Cannon C."/>
            <person name="Castanera R."/>
            <person name="Culley D."/>
            <person name="Daum C."/>
            <person name="Ezra D."/>
            <person name="Gonzalez J."/>
            <person name="Henrissat B."/>
            <person name="Kuo A."/>
            <person name="Liang C."/>
            <person name="Lipzen A."/>
            <person name="Lutzoni F."/>
            <person name="Magnuson J."/>
            <person name="Mondo S."/>
            <person name="Nolan M."/>
            <person name="Ohm R."/>
            <person name="Pangilinan J."/>
            <person name="Park H.-J."/>
            <person name="Ramirez L."/>
            <person name="Alfaro M."/>
            <person name="Sun H."/>
            <person name="Tritt A."/>
            <person name="Yoshinaga Y."/>
            <person name="Zwiers L.-H."/>
            <person name="Turgeon B."/>
            <person name="Goodwin S."/>
            <person name="Spatafora J."/>
            <person name="Crous P."/>
            <person name="Grigoriev I."/>
        </authorList>
    </citation>
    <scope>NUCLEOTIDE SEQUENCE</scope>
    <source>
        <strain evidence="3">Tuck. ex Michener</strain>
    </source>
</reference>
<feature type="chain" id="PRO_5025378151" evidence="2">
    <location>
        <begin position="17"/>
        <end position="572"/>
    </location>
</feature>
<dbReference type="EMBL" id="ML991811">
    <property type="protein sequence ID" value="KAF2232924.1"/>
    <property type="molecule type" value="Genomic_DNA"/>
</dbReference>
<gene>
    <name evidence="3" type="ORF">EV356DRAFT_549028</name>
</gene>
<protein>
    <submittedName>
        <fullName evidence="3">Uncharacterized protein</fullName>
    </submittedName>
</protein>
<proteinExistence type="predicted"/>